<dbReference type="KEGG" id="vg:60324965"/>
<organism evidence="1 2">
    <name type="scientific">Mycobacterium phage MarkPhew</name>
    <dbReference type="NCBI Taxonomy" id="2725625"/>
    <lineage>
        <taxon>Viruses</taxon>
        <taxon>Duplodnaviria</taxon>
        <taxon>Heunggongvirae</taxon>
        <taxon>Uroviricota</taxon>
        <taxon>Caudoviricetes</taxon>
        <taxon>Weiservirinae</taxon>
        <taxon>Anayavirus</taxon>
        <taxon>Anayavirus markphew</taxon>
    </lineage>
</organism>
<dbReference type="EMBL" id="MT310859">
    <property type="protein sequence ID" value="QJD50401.1"/>
    <property type="molecule type" value="Genomic_DNA"/>
</dbReference>
<protein>
    <submittedName>
        <fullName evidence="1">Uncharacterized protein</fullName>
    </submittedName>
</protein>
<name>A0A6M3T8P7_9CAUD</name>
<gene>
    <name evidence="1" type="primary">101</name>
    <name evidence="1" type="ORF">SEA_MARKPHEW_101</name>
</gene>
<sequence>MLPKIFAAIATAAAPIIAERLAQELRDALPELADHLVDAVLAKLPDLSNLDEELLDKLPDLNALAPVVIELLRNALREVFKGLPFPFNSIQF</sequence>
<dbReference type="GeneID" id="60324965"/>
<keyword evidence="2" id="KW-1185">Reference proteome</keyword>
<proteinExistence type="predicted"/>
<dbReference type="RefSeq" id="YP_009953492.1">
    <property type="nucleotide sequence ID" value="NC_051622.1"/>
</dbReference>
<accession>A0A6M3T8P7</accession>
<evidence type="ECO:0000313" key="2">
    <source>
        <dbReference type="Proteomes" id="UP000501459"/>
    </source>
</evidence>
<reference evidence="2" key="1">
    <citation type="submission" date="2020-04" db="EMBL/GenBank/DDBJ databases">
        <authorList>
            <person name="Beauchamp P."/>
            <person name="Lattanzi R."/>
            <person name="Bidaburu M."/>
            <person name="Columbini C."/>
            <person name="Evard R."/>
            <person name="Fitzgerald S."/>
            <person name="Lopez A.J."/>
            <person name="Braley A."/>
            <person name="Ettinger A.-S.H."/>
            <person name="Anders K.R."/>
            <person name="Garlena R.A."/>
            <person name="Russell D.A."/>
            <person name="Pope W.H."/>
            <person name="Jacobs-Sera D."/>
            <person name="Hatfull G.F."/>
        </authorList>
    </citation>
    <scope>NUCLEOTIDE SEQUENCE [LARGE SCALE GENOMIC DNA]</scope>
</reference>
<evidence type="ECO:0000313" key="1">
    <source>
        <dbReference type="EMBL" id="QJD50401.1"/>
    </source>
</evidence>
<dbReference type="Proteomes" id="UP000501459">
    <property type="component" value="Segment"/>
</dbReference>